<accession>A0A316I2M8</accession>
<organism evidence="1 2">
    <name type="scientific">Lentzea atacamensis</name>
    <dbReference type="NCBI Taxonomy" id="531938"/>
    <lineage>
        <taxon>Bacteria</taxon>
        <taxon>Bacillati</taxon>
        <taxon>Actinomycetota</taxon>
        <taxon>Actinomycetes</taxon>
        <taxon>Pseudonocardiales</taxon>
        <taxon>Pseudonocardiaceae</taxon>
        <taxon>Lentzea</taxon>
    </lineage>
</organism>
<name>A0A316I2M8_9PSEU</name>
<dbReference type="EMBL" id="QGHB01000016">
    <property type="protein sequence ID" value="PWK81669.1"/>
    <property type="molecule type" value="Genomic_DNA"/>
</dbReference>
<sequence length="195" mass="21100">MSNESLAVKVAALKVVSDFTKERYDEARAEAGEHMTAGSRWMARSPIDDTKIGPVVKSDPKPVAKVVDPAALTEWMEQHYPENIKAGYEIAAVESEIVQVLFEHAPHLLKHRKVIKPEVIAEIKRESAVMGCPIGPGGEVDLPGIEIETPEPVVSCRPDPTHALAVVQQLFREGRLELDGTVLPALPASEGTVGA</sequence>
<comment type="caution">
    <text evidence="1">The sequence shown here is derived from an EMBL/GenBank/DDBJ whole genome shotgun (WGS) entry which is preliminary data.</text>
</comment>
<dbReference type="Proteomes" id="UP000246005">
    <property type="component" value="Unassembled WGS sequence"/>
</dbReference>
<reference evidence="1 2" key="1">
    <citation type="submission" date="2018-05" db="EMBL/GenBank/DDBJ databases">
        <title>Genomic Encyclopedia of Type Strains, Phase IV (KMG-IV): sequencing the most valuable type-strain genomes for metagenomic binning, comparative biology and taxonomic classification.</title>
        <authorList>
            <person name="Goeker M."/>
        </authorList>
    </citation>
    <scope>NUCLEOTIDE SEQUENCE [LARGE SCALE GENOMIC DNA]</scope>
    <source>
        <strain evidence="1 2">DSM 45480</strain>
    </source>
</reference>
<gene>
    <name evidence="1" type="ORF">C8D88_11680</name>
</gene>
<protein>
    <submittedName>
        <fullName evidence="1">Uncharacterized protein</fullName>
    </submittedName>
</protein>
<evidence type="ECO:0000313" key="2">
    <source>
        <dbReference type="Proteomes" id="UP000246005"/>
    </source>
</evidence>
<dbReference type="AlphaFoldDB" id="A0A316I2M8"/>
<proteinExistence type="predicted"/>
<evidence type="ECO:0000313" key="1">
    <source>
        <dbReference type="EMBL" id="PWK81669.1"/>
    </source>
</evidence>
<dbReference type="RefSeq" id="WP_109641149.1">
    <property type="nucleotide sequence ID" value="NZ_QGHB01000016.1"/>
</dbReference>